<dbReference type="OrthoDB" id="6493944at2759"/>
<keyword evidence="4" id="KW-1185">Reference proteome</keyword>
<evidence type="ECO:0000259" key="2">
    <source>
        <dbReference type="PROSITE" id="PS51382"/>
    </source>
</evidence>
<dbReference type="InParanoid" id="A0A2K3E2Z3"/>
<feature type="region of interest" description="Disordered" evidence="1">
    <location>
        <begin position="377"/>
        <end position="449"/>
    </location>
</feature>
<dbReference type="Gramene" id="PNW87169">
    <property type="protein sequence ID" value="PNW87169"/>
    <property type="gene ID" value="CHLRE_02g111650v5"/>
</dbReference>
<organism evidence="3 4">
    <name type="scientific">Chlamydomonas reinhardtii</name>
    <name type="common">Chlamydomonas smithii</name>
    <dbReference type="NCBI Taxonomy" id="3055"/>
    <lineage>
        <taxon>Eukaryota</taxon>
        <taxon>Viridiplantae</taxon>
        <taxon>Chlorophyta</taxon>
        <taxon>core chlorophytes</taxon>
        <taxon>Chlorophyceae</taxon>
        <taxon>CS clade</taxon>
        <taxon>Chlamydomonadales</taxon>
        <taxon>Chlamydomonadaceae</taxon>
        <taxon>Chlamydomonas</taxon>
    </lineage>
</organism>
<dbReference type="KEGG" id="cre:CHLRE_02g111650v5"/>
<dbReference type="PANTHER" id="PTHR45978">
    <property type="entry name" value="SPX DOMAIN-CONTAINING PROTEIN 3"/>
    <property type="match status" value="1"/>
</dbReference>
<feature type="region of interest" description="Disordered" evidence="1">
    <location>
        <begin position="285"/>
        <end position="324"/>
    </location>
</feature>
<dbReference type="EMBL" id="CM008963">
    <property type="protein sequence ID" value="PNW87169.1"/>
    <property type="molecule type" value="Genomic_DNA"/>
</dbReference>
<dbReference type="OMA" id="CLFHIYK"/>
<feature type="region of interest" description="Disordered" evidence="1">
    <location>
        <begin position="600"/>
        <end position="619"/>
    </location>
</feature>
<dbReference type="InterPro" id="IPR031142">
    <property type="entry name" value="SPX_prot"/>
</dbReference>
<dbReference type="ExpressionAtlas" id="A0A2K3E2Z3">
    <property type="expression patterns" value="baseline and differential"/>
</dbReference>
<feature type="compositionally biased region" description="Gly residues" evidence="1">
    <location>
        <begin position="430"/>
        <end position="449"/>
    </location>
</feature>
<gene>
    <name evidence="3" type="ORF">CHLRE_02g111650v5</name>
</gene>
<dbReference type="Proteomes" id="UP000006906">
    <property type="component" value="Chromosome 2"/>
</dbReference>
<reference evidence="3 4" key="1">
    <citation type="journal article" date="2007" name="Science">
        <title>The Chlamydomonas genome reveals the evolution of key animal and plant functions.</title>
        <authorList>
            <person name="Merchant S.S."/>
            <person name="Prochnik S.E."/>
            <person name="Vallon O."/>
            <person name="Harris E.H."/>
            <person name="Karpowicz S.J."/>
            <person name="Witman G.B."/>
            <person name="Terry A."/>
            <person name="Salamov A."/>
            <person name="Fritz-Laylin L.K."/>
            <person name="Marechal-Drouard L."/>
            <person name="Marshall W.F."/>
            <person name="Qu L.H."/>
            <person name="Nelson D.R."/>
            <person name="Sanderfoot A.A."/>
            <person name="Spalding M.H."/>
            <person name="Kapitonov V.V."/>
            <person name="Ren Q."/>
            <person name="Ferris P."/>
            <person name="Lindquist E."/>
            <person name="Shapiro H."/>
            <person name="Lucas S.M."/>
            <person name="Grimwood J."/>
            <person name="Schmutz J."/>
            <person name="Cardol P."/>
            <person name="Cerutti H."/>
            <person name="Chanfreau G."/>
            <person name="Chen C.L."/>
            <person name="Cognat V."/>
            <person name="Croft M.T."/>
            <person name="Dent R."/>
            <person name="Dutcher S."/>
            <person name="Fernandez E."/>
            <person name="Fukuzawa H."/>
            <person name="Gonzalez-Ballester D."/>
            <person name="Gonzalez-Halphen D."/>
            <person name="Hallmann A."/>
            <person name="Hanikenne M."/>
            <person name="Hippler M."/>
            <person name="Inwood W."/>
            <person name="Jabbari K."/>
            <person name="Kalanon M."/>
            <person name="Kuras R."/>
            <person name="Lefebvre P.A."/>
            <person name="Lemaire S.D."/>
            <person name="Lobanov A.V."/>
            <person name="Lohr M."/>
            <person name="Manuell A."/>
            <person name="Meier I."/>
            <person name="Mets L."/>
            <person name="Mittag M."/>
            <person name="Mittelmeier T."/>
            <person name="Moroney J.V."/>
            <person name="Moseley J."/>
            <person name="Napoli C."/>
            <person name="Nedelcu A.M."/>
            <person name="Niyogi K."/>
            <person name="Novoselov S.V."/>
            <person name="Paulsen I.T."/>
            <person name="Pazour G."/>
            <person name="Purton S."/>
            <person name="Ral J.P."/>
            <person name="Riano-Pachon D.M."/>
            <person name="Riekhof W."/>
            <person name="Rymarquis L."/>
            <person name="Schroda M."/>
            <person name="Stern D."/>
            <person name="Umen J."/>
            <person name="Willows R."/>
            <person name="Wilson N."/>
            <person name="Zimmer S.L."/>
            <person name="Allmer J."/>
            <person name="Balk J."/>
            <person name="Bisova K."/>
            <person name="Chen C.J."/>
            <person name="Elias M."/>
            <person name="Gendler K."/>
            <person name="Hauser C."/>
            <person name="Lamb M.R."/>
            <person name="Ledford H."/>
            <person name="Long J.C."/>
            <person name="Minagawa J."/>
            <person name="Page M.D."/>
            <person name="Pan J."/>
            <person name="Pootakham W."/>
            <person name="Roje S."/>
            <person name="Rose A."/>
            <person name="Stahlberg E."/>
            <person name="Terauchi A.M."/>
            <person name="Yang P."/>
            <person name="Ball S."/>
            <person name="Bowler C."/>
            <person name="Dieckmann C.L."/>
            <person name="Gladyshev V.N."/>
            <person name="Green P."/>
            <person name="Jorgensen R."/>
            <person name="Mayfield S."/>
            <person name="Mueller-Roeber B."/>
            <person name="Rajamani S."/>
            <person name="Sayre R.T."/>
            <person name="Brokstein P."/>
            <person name="Dubchak I."/>
            <person name="Goodstein D."/>
            <person name="Hornick L."/>
            <person name="Huang Y.W."/>
            <person name="Jhaveri J."/>
            <person name="Luo Y."/>
            <person name="Martinez D."/>
            <person name="Ngau W.C."/>
            <person name="Otillar B."/>
            <person name="Poliakov A."/>
            <person name="Porter A."/>
            <person name="Szajkowski L."/>
            <person name="Werner G."/>
            <person name="Zhou K."/>
            <person name="Grigoriev I.V."/>
            <person name="Rokhsar D.S."/>
            <person name="Grossman A.R."/>
        </authorList>
    </citation>
    <scope>NUCLEOTIDE SEQUENCE [LARGE SCALE GENOMIC DNA]</scope>
    <source>
        <strain evidence="4">CC-503</strain>
    </source>
</reference>
<sequence>MKFARLLRTTAEDLPELQCLFHIYKHLKKQLKQLPARAEGASAVGQQLKADEGTTATASSAPDDEEAKFTVVLTDHLQRLNDRFLEREETCVIQLERLEAEAAQCTATARAASAGLAVATAAAAAAANGTAAPEETYTVGGAPPQVDGKVAAAGDVGAVATGDAAATGAGSAGDAGVSPAAAAAAVAAADSRATLKAVTEQRAQLYKRFVNFHGEVLLLVHWSVLAYTATVKILKKHHKRTGLLLRAPQLGDLLSQPFCSSELMTGLARKAEACIQRLAEQLASSATSDGTGGTGDGTGGGGGGPQDTVDQAAPGAGAGQCTSTGKAAEGHFLGAGGGGVSGGAGGMLPDGDSYGVADGSSPSCSQSLGELPAAMGAEARRQQLKRRAPAASPEADAERAGEDGVGEAAATGPSGGKRSGFKARRASIGDGFGEAAGPSSDGGGGAAGAQPGGAFLRHLARLSDNASAASLSGPNVLEQLVELQQIVDEYDKEDDEDDEDDDTDDSGALAAGADARTRAGSVAGPSAAVLAVGADAAAAAARAVAVATRRETSAPAADATTGTSGRCTATPGAGMGAGGGGAAAPMQLDGTAPRVAAAPGANGVSGSGSGSASGAAAPGLASVGAGQAAAAGQPGGGNPSGSRSGSGSGPMAAAAGPGAPLQGPAATVDARKAPPPQSSSGSAAAGAGAATGGAAASTGGMTGSEAAFAAPLPAVKGNLLRRTQVALTMWEHLRTSASTPSTVIDPAAGQQGHSQGGGGAAATATPGGSAVEPGVGKPGGGETRSKRQRAAPGQSVEQESVGDDSDSNSD</sequence>
<name>A0A2K3E2Z3_CHLRE</name>
<dbReference type="GeneID" id="5725244"/>
<feature type="compositionally biased region" description="Acidic residues" evidence="1">
    <location>
        <begin position="800"/>
        <end position="810"/>
    </location>
</feature>
<feature type="region of interest" description="Disordered" evidence="1">
    <location>
        <begin position="740"/>
        <end position="810"/>
    </location>
</feature>
<evidence type="ECO:0000256" key="1">
    <source>
        <dbReference type="SAM" id="MobiDB-lite"/>
    </source>
</evidence>
<protein>
    <recommendedName>
        <fullName evidence="2">SPX domain-containing protein</fullName>
    </recommendedName>
</protein>
<feature type="compositionally biased region" description="Gly residues" evidence="1">
    <location>
        <begin position="633"/>
        <end position="648"/>
    </location>
</feature>
<evidence type="ECO:0000313" key="3">
    <source>
        <dbReference type="EMBL" id="PNW87169.1"/>
    </source>
</evidence>
<evidence type="ECO:0000313" key="4">
    <source>
        <dbReference type="Proteomes" id="UP000006906"/>
    </source>
</evidence>
<feature type="compositionally biased region" description="Gly residues" evidence="1">
    <location>
        <begin position="290"/>
        <end position="305"/>
    </location>
</feature>
<feature type="compositionally biased region" description="Low complexity" evidence="1">
    <location>
        <begin position="761"/>
        <end position="775"/>
    </location>
</feature>
<accession>A0A2K3E2Z3</accession>
<dbReference type="RefSeq" id="XP_042927530.1">
    <property type="nucleotide sequence ID" value="XM_043059896.1"/>
</dbReference>
<dbReference type="GO" id="GO:0016036">
    <property type="term" value="P:cellular response to phosphate starvation"/>
    <property type="evidence" value="ECO:0007669"/>
    <property type="project" value="InterPro"/>
</dbReference>
<feature type="region of interest" description="Disordered" evidence="1">
    <location>
        <begin position="549"/>
        <end position="586"/>
    </location>
</feature>
<feature type="compositionally biased region" description="Low complexity" evidence="1">
    <location>
        <begin position="649"/>
        <end position="666"/>
    </location>
</feature>
<feature type="compositionally biased region" description="Gly residues" evidence="1">
    <location>
        <begin position="573"/>
        <end position="582"/>
    </location>
</feature>
<dbReference type="Pfam" id="PF03105">
    <property type="entry name" value="SPX"/>
    <property type="match status" value="1"/>
</dbReference>
<dbReference type="InterPro" id="IPR004331">
    <property type="entry name" value="SPX_dom"/>
</dbReference>
<feature type="domain" description="SPX" evidence="2">
    <location>
        <begin position="1"/>
        <end position="251"/>
    </location>
</feature>
<dbReference type="PROSITE" id="PS51382">
    <property type="entry name" value="SPX"/>
    <property type="match status" value="1"/>
</dbReference>
<proteinExistence type="predicted"/>
<dbReference type="AlphaFoldDB" id="A0A2K3E2Z3"/>
<feature type="region of interest" description="Disordered" evidence="1">
    <location>
        <begin position="627"/>
        <end position="699"/>
    </location>
</feature>
<feature type="compositionally biased region" description="Low complexity" evidence="1">
    <location>
        <begin position="678"/>
        <end position="699"/>
    </location>
</feature>
<dbReference type="PANTHER" id="PTHR45978:SF7">
    <property type="entry name" value="SPX DOMAIN-CONTAINING PROTEIN 4"/>
    <property type="match status" value="1"/>
</dbReference>